<protein>
    <submittedName>
        <fullName evidence="2">Uncharacterized protein</fullName>
    </submittedName>
</protein>
<feature type="region of interest" description="Disordered" evidence="1">
    <location>
        <begin position="72"/>
        <end position="103"/>
    </location>
</feature>
<evidence type="ECO:0000313" key="3">
    <source>
        <dbReference type="Proteomes" id="UP000663887"/>
    </source>
</evidence>
<name>A0A816Z3L0_9BILA</name>
<organism evidence="2 3">
    <name type="scientific">Rotaria magnacalcarata</name>
    <dbReference type="NCBI Taxonomy" id="392030"/>
    <lineage>
        <taxon>Eukaryota</taxon>
        <taxon>Metazoa</taxon>
        <taxon>Spiralia</taxon>
        <taxon>Gnathifera</taxon>
        <taxon>Rotifera</taxon>
        <taxon>Eurotatoria</taxon>
        <taxon>Bdelloidea</taxon>
        <taxon>Philodinida</taxon>
        <taxon>Philodinidae</taxon>
        <taxon>Rotaria</taxon>
    </lineage>
</organism>
<evidence type="ECO:0000256" key="1">
    <source>
        <dbReference type="SAM" id="MobiDB-lite"/>
    </source>
</evidence>
<dbReference type="AlphaFoldDB" id="A0A816Z3L0"/>
<proteinExistence type="predicted"/>
<accession>A0A816Z3L0</accession>
<dbReference type="EMBL" id="CAJNRG010015874">
    <property type="protein sequence ID" value="CAF2184127.1"/>
    <property type="molecule type" value="Genomic_DNA"/>
</dbReference>
<sequence length="204" mass="22782">MAPKIRSSSGTIIDFCVALSVIVYNNGFQSLLPLFESLLGSNGTFTSSIFQRLDQQRVTLEVRKKSKSVNHSMNPLLSSFNKTQDDADDSTALPSSPSDSEISSAAVTHSSSCISLEPPKQGGRHRDFIWLYVNDIGSTKTSGHRKVQCKYYLARLNLSKFKIMYSHIVHHCNEVVNYDLNARGKTIIKIRDVVKQSLRARSNK</sequence>
<gene>
    <name evidence="2" type="ORF">XDN619_LOCUS31915</name>
</gene>
<dbReference type="Proteomes" id="UP000663887">
    <property type="component" value="Unassembled WGS sequence"/>
</dbReference>
<reference evidence="2" key="1">
    <citation type="submission" date="2021-02" db="EMBL/GenBank/DDBJ databases">
        <authorList>
            <person name="Nowell W R."/>
        </authorList>
    </citation>
    <scope>NUCLEOTIDE SEQUENCE</scope>
</reference>
<comment type="caution">
    <text evidence="2">The sequence shown here is derived from an EMBL/GenBank/DDBJ whole genome shotgun (WGS) entry which is preliminary data.</text>
</comment>
<evidence type="ECO:0000313" key="2">
    <source>
        <dbReference type="EMBL" id="CAF2184127.1"/>
    </source>
</evidence>
<feature type="compositionally biased region" description="Polar residues" evidence="1">
    <location>
        <begin position="72"/>
        <end position="82"/>
    </location>
</feature>